<comment type="caution">
    <text evidence="1">The sequence shown here is derived from an EMBL/GenBank/DDBJ whole genome shotgun (WGS) entry which is preliminary data.</text>
</comment>
<dbReference type="SUPFAM" id="SSF158430">
    <property type="entry name" value="Bacillus cereus metalloprotein-like"/>
    <property type="match status" value="2"/>
</dbReference>
<reference evidence="1" key="2">
    <citation type="submission" date="2021-04" db="EMBL/GenBank/DDBJ databases">
        <authorList>
            <person name="Gilroy R."/>
        </authorList>
    </citation>
    <scope>NUCLEOTIDE SEQUENCE</scope>
    <source>
        <strain evidence="1">ChiSjej3B21-8574</strain>
    </source>
</reference>
<organism evidence="1 2">
    <name type="scientific">Candidatus Anaerostipes avistercoris</name>
    <dbReference type="NCBI Taxonomy" id="2838462"/>
    <lineage>
        <taxon>Bacteria</taxon>
        <taxon>Bacillati</taxon>
        <taxon>Bacillota</taxon>
        <taxon>Clostridia</taxon>
        <taxon>Lachnospirales</taxon>
        <taxon>Lachnospiraceae</taxon>
        <taxon>Anaerostipes</taxon>
    </lineage>
</organism>
<dbReference type="EMBL" id="DWWD01000009">
    <property type="protein sequence ID" value="HJC49253.1"/>
    <property type="molecule type" value="Genomic_DNA"/>
</dbReference>
<accession>A0A9D2PGK8</accession>
<sequence>MKRYITASLETHLFFGRIMKEHALFLQAGFPAGETAYRSKADWYRSEFEKILRWTVRLADGMIGEDVLCSGEVFTEFTVMAEQQTAELTKIPIDSRITQAEKRLRSGCVKHVSERMSRQVRQLNQQTLHLLNGLIRFKEQILNEVISCRLYTANYPLLIEHIIREAKLYQQIIKMLEEKNCVSSEKMAETEMFWNQIMMEHALFIRGLLDPTECKLGETADAFAGEYCRLLEEARRQDCRAMNGLTKETLETTKRYRDFKAAGAKGITGCEIRSIILPLLADHVLREANHYLRILEERE</sequence>
<reference evidence="1" key="1">
    <citation type="journal article" date="2021" name="PeerJ">
        <title>Extensive microbial diversity within the chicken gut microbiome revealed by metagenomics and culture.</title>
        <authorList>
            <person name="Gilroy R."/>
            <person name="Ravi A."/>
            <person name="Getino M."/>
            <person name="Pursley I."/>
            <person name="Horton D.L."/>
            <person name="Alikhan N.F."/>
            <person name="Baker D."/>
            <person name="Gharbi K."/>
            <person name="Hall N."/>
            <person name="Watson M."/>
            <person name="Adriaenssens E.M."/>
            <person name="Foster-Nyarko E."/>
            <person name="Jarju S."/>
            <person name="Secka A."/>
            <person name="Antonio M."/>
            <person name="Oren A."/>
            <person name="Chaudhuri R.R."/>
            <person name="La Ragione R."/>
            <person name="Hildebrand F."/>
            <person name="Pallen M.J."/>
        </authorList>
    </citation>
    <scope>NUCLEOTIDE SEQUENCE</scope>
    <source>
        <strain evidence="1">ChiSjej3B21-8574</strain>
    </source>
</reference>
<dbReference type="Gene3D" id="1.20.1260.120">
    <property type="entry name" value="Protein of unknown function DUF2935"/>
    <property type="match status" value="1"/>
</dbReference>
<name>A0A9D2PGK8_9FIRM</name>
<protein>
    <submittedName>
        <fullName evidence="1">DUF2935 domain-containing protein</fullName>
    </submittedName>
</protein>
<proteinExistence type="predicted"/>
<dbReference type="Proteomes" id="UP000823904">
    <property type="component" value="Unassembled WGS sequence"/>
</dbReference>
<dbReference type="InterPro" id="IPR021328">
    <property type="entry name" value="CotB-like"/>
</dbReference>
<dbReference type="Pfam" id="PF11155">
    <property type="entry name" value="DUF2935"/>
    <property type="match status" value="2"/>
</dbReference>
<gene>
    <name evidence="1" type="ORF">H9754_01510</name>
</gene>
<evidence type="ECO:0000313" key="1">
    <source>
        <dbReference type="EMBL" id="HJC49253.1"/>
    </source>
</evidence>
<dbReference type="AlphaFoldDB" id="A0A9D2PGK8"/>
<evidence type="ECO:0000313" key="2">
    <source>
        <dbReference type="Proteomes" id="UP000823904"/>
    </source>
</evidence>